<reference evidence="2" key="1">
    <citation type="submission" date="2023-05" db="EMBL/GenBank/DDBJ databases">
        <title>Genome and transcriptome analyses reveal genes involved in the formation of fine ridges on petal epidermal cells in Hibiscus trionum.</title>
        <authorList>
            <person name="Koshimizu S."/>
            <person name="Masuda S."/>
            <person name="Ishii T."/>
            <person name="Shirasu K."/>
            <person name="Hoshino A."/>
            <person name="Arita M."/>
        </authorList>
    </citation>
    <scope>NUCLEOTIDE SEQUENCE</scope>
    <source>
        <strain evidence="2">Hamamatsu line</strain>
    </source>
</reference>
<dbReference type="InterPro" id="IPR056924">
    <property type="entry name" value="SH3_Tf2-1"/>
</dbReference>
<dbReference type="PANTHER" id="PTHR46148:SF54">
    <property type="entry name" value="RETROTRANSPOSON-LIKE PROTEIN"/>
    <property type="match status" value="1"/>
</dbReference>
<dbReference type="EMBL" id="BSYR01000023">
    <property type="protein sequence ID" value="GMI89660.1"/>
    <property type="molecule type" value="Genomic_DNA"/>
</dbReference>
<accession>A0A9W7M8T3</accession>
<dbReference type="PANTHER" id="PTHR46148">
    <property type="entry name" value="CHROMO DOMAIN-CONTAINING PROTEIN"/>
    <property type="match status" value="1"/>
</dbReference>
<organism evidence="2 3">
    <name type="scientific">Hibiscus trionum</name>
    <name type="common">Flower of an hour</name>
    <dbReference type="NCBI Taxonomy" id="183268"/>
    <lineage>
        <taxon>Eukaryota</taxon>
        <taxon>Viridiplantae</taxon>
        <taxon>Streptophyta</taxon>
        <taxon>Embryophyta</taxon>
        <taxon>Tracheophyta</taxon>
        <taxon>Spermatophyta</taxon>
        <taxon>Magnoliopsida</taxon>
        <taxon>eudicotyledons</taxon>
        <taxon>Gunneridae</taxon>
        <taxon>Pentapetalae</taxon>
        <taxon>rosids</taxon>
        <taxon>malvids</taxon>
        <taxon>Malvales</taxon>
        <taxon>Malvaceae</taxon>
        <taxon>Malvoideae</taxon>
        <taxon>Hibiscus</taxon>
    </lineage>
</organism>
<comment type="caution">
    <text evidence="2">The sequence shown here is derived from an EMBL/GenBank/DDBJ whole genome shotgun (WGS) entry which is preliminary data.</text>
</comment>
<name>A0A9W7M8T3_HIBTR</name>
<evidence type="ECO:0000313" key="2">
    <source>
        <dbReference type="EMBL" id="GMI89660.1"/>
    </source>
</evidence>
<feature type="domain" description="Tf2-1-like SH3-like" evidence="1">
    <location>
        <begin position="71"/>
        <end position="134"/>
    </location>
</feature>
<dbReference type="OrthoDB" id="5554229at2759"/>
<gene>
    <name evidence="2" type="ORF">HRI_002635300</name>
</gene>
<keyword evidence="3" id="KW-1185">Reference proteome</keyword>
<proteinExistence type="predicted"/>
<dbReference type="Proteomes" id="UP001165190">
    <property type="component" value="Unassembled WGS sequence"/>
</dbReference>
<sequence length="207" mass="23651">MTPFRALYGRDPPTLISYVDGGSVNPQVDSILQDRDELLCQLKHNLQHAQLRMKNQADKKRREVELTVDYWVFVRLQPYRHLSLRLHRHQKLSPRFFGPYKVTRRIGPVAYKLELPASTRIHPIFHVSQLKPCHVQLVLQFTPLPLLLDAQHKTIINLEDKVSSTNGGHVTDQGTNLEDAAAGNVLAPRKGSRARRVTRGLTEFVVT</sequence>
<dbReference type="Pfam" id="PF24626">
    <property type="entry name" value="SH3_Tf2-1"/>
    <property type="match status" value="1"/>
</dbReference>
<evidence type="ECO:0000259" key="1">
    <source>
        <dbReference type="Pfam" id="PF24626"/>
    </source>
</evidence>
<evidence type="ECO:0000313" key="3">
    <source>
        <dbReference type="Proteomes" id="UP001165190"/>
    </source>
</evidence>
<dbReference type="AlphaFoldDB" id="A0A9W7M8T3"/>
<protein>
    <recommendedName>
        <fullName evidence="1">Tf2-1-like SH3-like domain-containing protein</fullName>
    </recommendedName>
</protein>